<name>A0A3P3QG81_9GAMM</name>
<evidence type="ECO:0000313" key="6">
    <source>
        <dbReference type="EMBL" id="RRJ20156.1"/>
    </source>
</evidence>
<dbReference type="EMBL" id="RRCF01000003">
    <property type="protein sequence ID" value="RRJ20156.1"/>
    <property type="molecule type" value="Genomic_DNA"/>
</dbReference>
<keyword evidence="2 5" id="KW-0812">Transmembrane</keyword>
<dbReference type="OrthoDB" id="8909678at2"/>
<comment type="caution">
    <text evidence="6">The sequence shown here is derived from an EMBL/GenBank/DDBJ whole genome shotgun (WGS) entry which is preliminary data.</text>
</comment>
<evidence type="ECO:0000313" key="7">
    <source>
        <dbReference type="Proteomes" id="UP000276260"/>
    </source>
</evidence>
<dbReference type="AlphaFoldDB" id="A0A3P3QG81"/>
<gene>
    <name evidence="6" type="ORF">EIK76_11545</name>
</gene>
<feature type="transmembrane region" description="Helical" evidence="5">
    <location>
        <begin position="75"/>
        <end position="95"/>
    </location>
</feature>
<accession>A0A3P3QG81</accession>
<evidence type="ECO:0000256" key="3">
    <source>
        <dbReference type="ARBA" id="ARBA00022989"/>
    </source>
</evidence>
<sequence>MTEQKVNSSSTPKPYHSELSAFWWLKHRYYLLYMLREATVLPLLFFLGCLMYGLYSLSQSEQHWLGFVAFMQQGWVIALNLLAFVASLFHAKTFFELFPRVMPLAPAALMIAGQWLATLGVATVLFLMLGAG</sequence>
<dbReference type="GO" id="GO:0016020">
    <property type="term" value="C:membrane"/>
    <property type="evidence" value="ECO:0007669"/>
    <property type="project" value="InterPro"/>
</dbReference>
<dbReference type="Proteomes" id="UP000276260">
    <property type="component" value="Unassembled WGS sequence"/>
</dbReference>
<dbReference type="Gene3D" id="1.20.1300.10">
    <property type="entry name" value="Fumarate reductase/succinate dehydrogenase, transmembrane subunit"/>
    <property type="match status" value="1"/>
</dbReference>
<dbReference type="RefSeq" id="WP_046520044.1">
    <property type="nucleotide sequence ID" value="NZ_LAVS01000023.1"/>
</dbReference>
<organism evidence="6 7">
    <name type="scientific">Rheinheimera mesophila</name>
    <dbReference type="NCBI Taxonomy" id="1547515"/>
    <lineage>
        <taxon>Bacteria</taxon>
        <taxon>Pseudomonadati</taxon>
        <taxon>Pseudomonadota</taxon>
        <taxon>Gammaproteobacteria</taxon>
        <taxon>Chromatiales</taxon>
        <taxon>Chromatiaceae</taxon>
        <taxon>Rheinheimera</taxon>
    </lineage>
</organism>
<keyword evidence="1" id="KW-1003">Cell membrane</keyword>
<dbReference type="InterPro" id="IPR034804">
    <property type="entry name" value="SQR/QFR_C/D"/>
</dbReference>
<reference evidence="6 7" key="1">
    <citation type="submission" date="2018-11" db="EMBL/GenBank/DDBJ databases">
        <title>Draft genome analysis of Rheinheimera mesophila isolated from an industrial waste site.</title>
        <authorList>
            <person name="Yu Q."/>
            <person name="Qi Y."/>
            <person name="Zhang H."/>
            <person name="Lu Y."/>
            <person name="Pu J."/>
        </authorList>
    </citation>
    <scope>NUCLEOTIDE SEQUENCE [LARGE SCALE GENOMIC DNA]</scope>
    <source>
        <strain evidence="6 7">IITR13</strain>
    </source>
</reference>
<protein>
    <submittedName>
        <fullName evidence="6">Fumarate reductase subunit C</fullName>
    </submittedName>
</protein>
<feature type="transmembrane region" description="Helical" evidence="5">
    <location>
        <begin position="107"/>
        <end position="129"/>
    </location>
</feature>
<feature type="transmembrane region" description="Helical" evidence="5">
    <location>
        <begin position="30"/>
        <end position="55"/>
    </location>
</feature>
<evidence type="ECO:0000256" key="1">
    <source>
        <dbReference type="ARBA" id="ARBA00022475"/>
    </source>
</evidence>
<evidence type="ECO:0000256" key="5">
    <source>
        <dbReference type="SAM" id="Phobius"/>
    </source>
</evidence>
<proteinExistence type="predicted"/>
<dbReference type="SUPFAM" id="SSF81343">
    <property type="entry name" value="Fumarate reductase respiratory complex transmembrane subunits"/>
    <property type="match status" value="1"/>
</dbReference>
<keyword evidence="7" id="KW-1185">Reference proteome</keyword>
<dbReference type="Pfam" id="PF02300">
    <property type="entry name" value="Fumarate_red_C"/>
    <property type="match status" value="1"/>
</dbReference>
<evidence type="ECO:0000256" key="4">
    <source>
        <dbReference type="ARBA" id="ARBA00023136"/>
    </source>
</evidence>
<keyword evidence="3 5" id="KW-1133">Transmembrane helix</keyword>
<keyword evidence="4 5" id="KW-0472">Membrane</keyword>
<evidence type="ECO:0000256" key="2">
    <source>
        <dbReference type="ARBA" id="ARBA00022692"/>
    </source>
</evidence>
<dbReference type="InterPro" id="IPR003510">
    <property type="entry name" value="Fumarate_red_C"/>
</dbReference>